<dbReference type="Pfam" id="PF01430">
    <property type="entry name" value="HSP33"/>
    <property type="match status" value="1"/>
</dbReference>
<dbReference type="AlphaFoldDB" id="A0AA37WM48"/>
<dbReference type="Gene3D" id="3.55.30.10">
    <property type="entry name" value="Hsp33 domain"/>
    <property type="match status" value="1"/>
</dbReference>
<dbReference type="HAMAP" id="MF_00117">
    <property type="entry name" value="HslO"/>
    <property type="match status" value="1"/>
</dbReference>
<keyword evidence="3 6" id="KW-1015">Disulfide bond</keyword>
<proteinExistence type="inferred from homology"/>
<evidence type="ECO:0000256" key="3">
    <source>
        <dbReference type="ARBA" id="ARBA00023157"/>
    </source>
</evidence>
<dbReference type="RefSeq" id="WP_232595061.1">
    <property type="nucleotide sequence ID" value="NZ_BSPD01000035.1"/>
</dbReference>
<evidence type="ECO:0000313" key="8">
    <source>
        <dbReference type="Proteomes" id="UP001156870"/>
    </source>
</evidence>
<dbReference type="CDD" id="cd00498">
    <property type="entry name" value="Hsp33"/>
    <property type="match status" value="1"/>
</dbReference>
<dbReference type="SUPFAM" id="SSF118352">
    <property type="entry name" value="HSP33 redox switch-like"/>
    <property type="match status" value="1"/>
</dbReference>
<evidence type="ECO:0000256" key="6">
    <source>
        <dbReference type="HAMAP-Rule" id="MF_00117"/>
    </source>
</evidence>
<comment type="subcellular location">
    <subcellularLocation>
        <location evidence="6">Cytoplasm</location>
    </subcellularLocation>
</comment>
<sequence length="294" mass="32930">MKNIDQRRRFIFDQADIRGEVVTLNESYREVLVNNDLPAPLRPVLGQFLAAVTLLSSTLKFDGRLTIQARGEGPISILMAECSKQCEVRAIARLSEGVDLSTLDTSKLSSLLGEAVLAITIEPKGGERYQGIVPIDADTLAECLEHYFRQSEQLETRIWLAADNFTCAGLLVQALPRQISDSETAYQDCWETAVHLAETVKSQEMLALDQQQLLFRLFHELQVRVFDSQSIVFACSCSRDRSANALKSAGEEEVKAMLAESPVIQIDCQFCNQQYEFTEADLPDLFPDTHQTLH</sequence>
<dbReference type="GO" id="GO:0044183">
    <property type="term" value="F:protein folding chaperone"/>
    <property type="evidence" value="ECO:0007669"/>
    <property type="project" value="TreeGrafter"/>
</dbReference>
<keyword evidence="8" id="KW-1185">Reference proteome</keyword>
<feature type="disulfide bond" description="Redox-active" evidence="6">
    <location>
        <begin position="268"/>
        <end position="271"/>
    </location>
</feature>
<dbReference type="InterPro" id="IPR000397">
    <property type="entry name" value="Heat_shock_Hsp33"/>
</dbReference>
<dbReference type="Gene3D" id="3.90.1280.10">
    <property type="entry name" value="HSP33 redox switch-like"/>
    <property type="match status" value="1"/>
</dbReference>
<dbReference type="SUPFAM" id="SSF64397">
    <property type="entry name" value="Hsp33 domain"/>
    <property type="match status" value="1"/>
</dbReference>
<evidence type="ECO:0000256" key="5">
    <source>
        <dbReference type="ARBA" id="ARBA00023284"/>
    </source>
</evidence>
<protein>
    <recommendedName>
        <fullName evidence="6">33 kDa chaperonin</fullName>
    </recommendedName>
    <alternativeName>
        <fullName evidence="6">Heat shock protein 33 homolog</fullName>
        <shortName evidence="6">HSP33</shortName>
    </alternativeName>
</protein>
<dbReference type="InterPro" id="IPR023212">
    <property type="entry name" value="Hsp33_helix_hairpin_bin_dom_sf"/>
</dbReference>
<keyword evidence="2 6" id="KW-0862">Zinc</keyword>
<evidence type="ECO:0000256" key="1">
    <source>
        <dbReference type="ARBA" id="ARBA00022490"/>
    </source>
</evidence>
<dbReference type="PANTHER" id="PTHR30111">
    <property type="entry name" value="33 KDA CHAPERONIN"/>
    <property type="match status" value="1"/>
</dbReference>
<evidence type="ECO:0000256" key="4">
    <source>
        <dbReference type="ARBA" id="ARBA00023186"/>
    </source>
</evidence>
<comment type="PTM">
    <text evidence="6">Under oxidizing conditions two disulfide bonds are formed involving the reactive cysteines. Under reducing conditions zinc is bound to the reactive cysteines and the protein is inactive.</text>
</comment>
<accession>A0AA37WM48</accession>
<comment type="function">
    <text evidence="6">Redox regulated molecular chaperone. Protects both thermally unfolding and oxidatively damaged proteins from irreversible aggregation. Plays an important role in the bacterial defense system toward oxidative stress.</text>
</comment>
<dbReference type="GO" id="GO:0051082">
    <property type="term" value="F:unfolded protein binding"/>
    <property type="evidence" value="ECO:0007669"/>
    <property type="project" value="UniProtKB-UniRule"/>
</dbReference>
<feature type="disulfide bond" description="Redox-active" evidence="6">
    <location>
        <begin position="235"/>
        <end position="237"/>
    </location>
</feature>
<dbReference type="GO" id="GO:0042026">
    <property type="term" value="P:protein refolding"/>
    <property type="evidence" value="ECO:0007669"/>
    <property type="project" value="TreeGrafter"/>
</dbReference>
<dbReference type="InterPro" id="IPR016153">
    <property type="entry name" value="Heat_shock_Hsp33_N"/>
</dbReference>
<comment type="caution">
    <text evidence="7">The sequence shown here is derived from an EMBL/GenBank/DDBJ whole genome shotgun (WGS) entry which is preliminary data.</text>
</comment>
<dbReference type="InterPro" id="IPR016154">
    <property type="entry name" value="Heat_shock_Hsp33_C"/>
</dbReference>
<dbReference type="PIRSF" id="PIRSF005261">
    <property type="entry name" value="Heat_shock_Hsp33"/>
    <property type="match status" value="1"/>
</dbReference>
<organism evidence="7 8">
    <name type="scientific">Marinibactrum halimedae</name>
    <dbReference type="NCBI Taxonomy" id="1444977"/>
    <lineage>
        <taxon>Bacteria</taxon>
        <taxon>Pseudomonadati</taxon>
        <taxon>Pseudomonadota</taxon>
        <taxon>Gammaproteobacteria</taxon>
        <taxon>Cellvibrionales</taxon>
        <taxon>Cellvibrionaceae</taxon>
        <taxon>Marinibactrum</taxon>
    </lineage>
</organism>
<dbReference type="GO" id="GO:0005737">
    <property type="term" value="C:cytoplasm"/>
    <property type="evidence" value="ECO:0007669"/>
    <property type="project" value="UniProtKB-SubCell"/>
</dbReference>
<reference evidence="7 8" key="1">
    <citation type="journal article" date="2014" name="Int. J. Syst. Evol. Microbiol.">
        <title>Complete genome sequence of Corynebacterium casei LMG S-19264T (=DSM 44701T), isolated from a smear-ripened cheese.</title>
        <authorList>
            <consortium name="US DOE Joint Genome Institute (JGI-PGF)"/>
            <person name="Walter F."/>
            <person name="Albersmeier A."/>
            <person name="Kalinowski J."/>
            <person name="Ruckert C."/>
        </authorList>
    </citation>
    <scope>NUCLEOTIDE SEQUENCE [LARGE SCALE GENOMIC DNA]</scope>
    <source>
        <strain evidence="7 8">NBRC 110095</strain>
    </source>
</reference>
<keyword evidence="5 6" id="KW-0676">Redox-active center</keyword>
<evidence type="ECO:0000313" key="7">
    <source>
        <dbReference type="EMBL" id="GLS25880.1"/>
    </source>
</evidence>
<gene>
    <name evidence="6 7" type="primary">hslO</name>
    <name evidence="7" type="ORF">GCM10007877_15940</name>
</gene>
<keyword evidence="1 6" id="KW-0963">Cytoplasm</keyword>
<evidence type="ECO:0000256" key="2">
    <source>
        <dbReference type="ARBA" id="ARBA00022833"/>
    </source>
</evidence>
<dbReference type="PANTHER" id="PTHR30111:SF1">
    <property type="entry name" value="33 KDA CHAPERONIN"/>
    <property type="match status" value="1"/>
</dbReference>
<name>A0AA37WM48_9GAMM</name>
<keyword evidence="4 6" id="KW-0143">Chaperone</keyword>
<dbReference type="NCBIfam" id="NF001033">
    <property type="entry name" value="PRK00114.1"/>
    <property type="match status" value="1"/>
</dbReference>
<comment type="similarity">
    <text evidence="6">Belongs to the HSP33 family.</text>
</comment>
<dbReference type="Gene3D" id="1.10.287.480">
    <property type="entry name" value="helix hairpin bin"/>
    <property type="match status" value="1"/>
</dbReference>
<dbReference type="EMBL" id="BSPD01000035">
    <property type="protein sequence ID" value="GLS25880.1"/>
    <property type="molecule type" value="Genomic_DNA"/>
</dbReference>
<dbReference type="Proteomes" id="UP001156870">
    <property type="component" value="Unassembled WGS sequence"/>
</dbReference>